<dbReference type="NCBIfam" id="TIGR03558">
    <property type="entry name" value="oxido_grp_1"/>
    <property type="match status" value="1"/>
</dbReference>
<protein>
    <submittedName>
        <fullName evidence="3">LLM class flavin-dependent oxidoreductase</fullName>
    </submittedName>
</protein>
<dbReference type="EMBL" id="BAABLW010000007">
    <property type="protein sequence ID" value="GAA4927419.1"/>
    <property type="molecule type" value="Genomic_DNA"/>
</dbReference>
<feature type="domain" description="Luciferase-like" evidence="2">
    <location>
        <begin position="15"/>
        <end position="308"/>
    </location>
</feature>
<dbReference type="PANTHER" id="PTHR30137:SF6">
    <property type="entry name" value="LUCIFERASE-LIKE MONOOXYGENASE"/>
    <property type="match status" value="1"/>
</dbReference>
<evidence type="ECO:0000256" key="1">
    <source>
        <dbReference type="ARBA" id="ARBA00007789"/>
    </source>
</evidence>
<gene>
    <name evidence="3" type="ORF">GCM10025790_26970</name>
</gene>
<comment type="caution">
    <text evidence="3">The sequence shown here is derived from an EMBL/GenBank/DDBJ whole genome shotgun (WGS) entry which is preliminary data.</text>
</comment>
<dbReference type="InterPro" id="IPR011251">
    <property type="entry name" value="Luciferase-like_dom"/>
</dbReference>
<dbReference type="Pfam" id="PF00296">
    <property type="entry name" value="Bac_luciferase"/>
    <property type="match status" value="1"/>
</dbReference>
<dbReference type="InterPro" id="IPR019949">
    <property type="entry name" value="CmoO-like"/>
</dbReference>
<keyword evidence="4" id="KW-1185">Reference proteome</keyword>
<dbReference type="Proteomes" id="UP001500368">
    <property type="component" value="Unassembled WGS sequence"/>
</dbReference>
<organism evidence="3 4">
    <name type="scientific">Nesterenkonia rhizosphaerae</name>
    <dbReference type="NCBI Taxonomy" id="1348272"/>
    <lineage>
        <taxon>Bacteria</taxon>
        <taxon>Bacillati</taxon>
        <taxon>Actinomycetota</taxon>
        <taxon>Actinomycetes</taxon>
        <taxon>Micrococcales</taxon>
        <taxon>Micrococcaceae</taxon>
        <taxon>Nesterenkonia</taxon>
    </lineage>
</organism>
<evidence type="ECO:0000259" key="2">
    <source>
        <dbReference type="Pfam" id="PF00296"/>
    </source>
</evidence>
<dbReference type="InterPro" id="IPR036661">
    <property type="entry name" value="Luciferase-like_sf"/>
</dbReference>
<accession>A0ABP9G3Z9</accession>
<dbReference type="InterPro" id="IPR050766">
    <property type="entry name" value="Bact_Lucif_Oxidored"/>
</dbReference>
<proteinExistence type="predicted"/>
<comment type="similarity">
    <text evidence="1">To bacterial alkanal monooxygenase alpha and beta chains.</text>
</comment>
<dbReference type="PANTHER" id="PTHR30137">
    <property type="entry name" value="LUCIFERASE-LIKE MONOOXYGENASE"/>
    <property type="match status" value="1"/>
</dbReference>
<name>A0ABP9G3Z9_9MICC</name>
<evidence type="ECO:0000313" key="4">
    <source>
        <dbReference type="Proteomes" id="UP001500368"/>
    </source>
</evidence>
<sequence>MPLNMTDSVSRPLSVLDLARVSEGSSIADGIARSVRLAQSADQLGYTRLWFAEHHNMPHVASSATSLLIQHIASQTSRIRVGAGGIMLPNHAPLVIAEQFGTLETLYPGRIDLGLGRAPGTDGATMRALRRDGTEADRFQSDVMELNGYLTGYSRIPGVNAYPGWRTEVPMFILGSSLFGAQLAAKLGLPYAFASHFAPQMLEHAAHTYREHFDATQSLAGPDATPHFIAAANVIAHDDGELARAQRRRAEDGWIKSMLGRNKPLTDDDVVMLRDHPAGQQVLTMLSKTAAGTREEVTTWLNEFADSVAADELMLVNLAPDEEVQHRTLQLLAPEGVTAPAAQVS</sequence>
<dbReference type="SUPFAM" id="SSF51679">
    <property type="entry name" value="Bacterial luciferase-like"/>
    <property type="match status" value="1"/>
</dbReference>
<reference evidence="4" key="1">
    <citation type="journal article" date="2019" name="Int. J. Syst. Evol. Microbiol.">
        <title>The Global Catalogue of Microorganisms (GCM) 10K type strain sequencing project: providing services to taxonomists for standard genome sequencing and annotation.</title>
        <authorList>
            <consortium name="The Broad Institute Genomics Platform"/>
            <consortium name="The Broad Institute Genome Sequencing Center for Infectious Disease"/>
            <person name="Wu L."/>
            <person name="Ma J."/>
        </authorList>
    </citation>
    <scope>NUCLEOTIDE SEQUENCE [LARGE SCALE GENOMIC DNA]</scope>
    <source>
        <strain evidence="4">JCM 19129</strain>
    </source>
</reference>
<evidence type="ECO:0000313" key="3">
    <source>
        <dbReference type="EMBL" id="GAA4927419.1"/>
    </source>
</evidence>
<dbReference type="Gene3D" id="3.20.20.30">
    <property type="entry name" value="Luciferase-like domain"/>
    <property type="match status" value="1"/>
</dbReference>